<dbReference type="HOGENOM" id="CLU_2201301_0_0_1"/>
<reference evidence="3" key="1">
    <citation type="submission" date="2013-06" db="EMBL/GenBank/DDBJ databases">
        <authorList>
            <person name="Zhao Q."/>
        </authorList>
    </citation>
    <scope>NUCLEOTIDE SEQUENCE</scope>
    <source>
        <strain evidence="3">cv. W1943</strain>
    </source>
</reference>
<dbReference type="Gramene" id="ORUFI01G34780.1">
    <property type="protein sequence ID" value="ORUFI01G34780.1"/>
    <property type="gene ID" value="ORUFI01G34780"/>
</dbReference>
<dbReference type="EnsemblPlants" id="ORUFI01G34780.1">
    <property type="protein sequence ID" value="ORUFI01G34780.1"/>
    <property type="gene ID" value="ORUFI01G34780"/>
</dbReference>
<sequence length="108" mass="12011">MAPTSWSADAARTPRARWCAWLDAKPARSVVYVCFGSLTWFPHEQVAKARHGAHGLWRELHVGRRGQERVGSPSPRQTCSLAGLRCRRSAKSGTRRSTATVKTPRARS</sequence>
<proteinExistence type="predicted"/>
<reference evidence="2" key="2">
    <citation type="submission" date="2015-06" db="UniProtKB">
        <authorList>
            <consortium name="EnsemblPlants"/>
        </authorList>
    </citation>
    <scope>IDENTIFICATION</scope>
</reference>
<name>A0A0E0N2Q0_ORYRU</name>
<dbReference type="Proteomes" id="UP000008022">
    <property type="component" value="Unassembled WGS sequence"/>
</dbReference>
<dbReference type="AlphaFoldDB" id="A0A0E0N2Q0"/>
<evidence type="ECO:0000256" key="1">
    <source>
        <dbReference type="SAM" id="MobiDB-lite"/>
    </source>
</evidence>
<dbReference type="Gene3D" id="3.40.50.2000">
    <property type="entry name" value="Glycogen Phosphorylase B"/>
    <property type="match status" value="1"/>
</dbReference>
<dbReference type="SUPFAM" id="SSF53756">
    <property type="entry name" value="UDP-Glycosyltransferase/glycogen phosphorylase"/>
    <property type="match status" value="1"/>
</dbReference>
<evidence type="ECO:0000313" key="2">
    <source>
        <dbReference type="EnsemblPlants" id="ORUFI01G34780.1"/>
    </source>
</evidence>
<organism evidence="2 3">
    <name type="scientific">Oryza rufipogon</name>
    <name type="common">Brownbeard rice</name>
    <name type="synonym">Asian wild rice</name>
    <dbReference type="NCBI Taxonomy" id="4529"/>
    <lineage>
        <taxon>Eukaryota</taxon>
        <taxon>Viridiplantae</taxon>
        <taxon>Streptophyta</taxon>
        <taxon>Embryophyta</taxon>
        <taxon>Tracheophyta</taxon>
        <taxon>Spermatophyta</taxon>
        <taxon>Magnoliopsida</taxon>
        <taxon>Liliopsida</taxon>
        <taxon>Poales</taxon>
        <taxon>Poaceae</taxon>
        <taxon>BOP clade</taxon>
        <taxon>Oryzoideae</taxon>
        <taxon>Oryzeae</taxon>
        <taxon>Oryzinae</taxon>
        <taxon>Oryza</taxon>
    </lineage>
</organism>
<evidence type="ECO:0000313" key="3">
    <source>
        <dbReference type="Proteomes" id="UP000008022"/>
    </source>
</evidence>
<feature type="region of interest" description="Disordered" evidence="1">
    <location>
        <begin position="86"/>
        <end position="108"/>
    </location>
</feature>
<accession>A0A0E0N2Q0</accession>
<keyword evidence="3" id="KW-1185">Reference proteome</keyword>
<protein>
    <submittedName>
        <fullName evidence="2">Uncharacterized protein</fullName>
    </submittedName>
</protein>